<comment type="caution">
    <text evidence="2">The sequence shown here is derived from an EMBL/GenBank/DDBJ whole genome shotgun (WGS) entry which is preliminary data.</text>
</comment>
<evidence type="ECO:0000256" key="1">
    <source>
        <dbReference type="SAM" id="Coils"/>
    </source>
</evidence>
<sequence length="367" mass="41355">MESTRTDTDDQDLAVLVDLDLSPDECSTAASRPKRVRKRYVDEIASLRAKAEEYTQQLETLMLHHDISSICASPWEGISRRQAAERSAAELDNARLKEALAEQLNTIEALLRIVHKRPKLLDVAYVEDWKLQRLPAEPNLRRTNFHAMLDAEFERMESVFLAQRLYDAAQGTHTHVEYDDESDQLQLSCSMVSDVAAPFRLVGHAIWDLFSGNTPIVLGSGLLIPLEEPDSCTRYMLLSLQLPFGFEIQGNMAAKRYDEAHRMAFTTKMVMEDELFPYAAGVYITRETGWFSIEPLNDRSSRIHFYSRGHVPCRSRTAPGPDASFSDLAEIVLAGYRGNMAFIKTVVDSSLAEAMPRPTPDGTFFAS</sequence>
<keyword evidence="1" id="KW-0175">Coiled coil</keyword>
<protein>
    <submittedName>
        <fullName evidence="2">Uncharacterized protein</fullName>
    </submittedName>
</protein>
<dbReference type="Proteomes" id="UP000243579">
    <property type="component" value="Unassembled WGS sequence"/>
</dbReference>
<feature type="coiled-coil region" evidence="1">
    <location>
        <begin position="37"/>
        <end position="113"/>
    </location>
</feature>
<gene>
    <name evidence="2" type="ORF">ACHHYP_20434</name>
</gene>
<dbReference type="AlphaFoldDB" id="A0A1V9YMT8"/>
<keyword evidence="3" id="KW-1185">Reference proteome</keyword>
<reference evidence="2 3" key="1">
    <citation type="journal article" date="2014" name="Genome Biol. Evol.">
        <title>The secreted proteins of Achlya hypogyna and Thraustotheca clavata identify the ancestral oomycete secretome and reveal gene acquisitions by horizontal gene transfer.</title>
        <authorList>
            <person name="Misner I."/>
            <person name="Blouin N."/>
            <person name="Leonard G."/>
            <person name="Richards T.A."/>
            <person name="Lane C.E."/>
        </authorList>
    </citation>
    <scope>NUCLEOTIDE SEQUENCE [LARGE SCALE GENOMIC DNA]</scope>
    <source>
        <strain evidence="2 3">ATCC 48635</strain>
    </source>
</reference>
<proteinExistence type="predicted"/>
<name>A0A1V9YMT8_ACHHY</name>
<evidence type="ECO:0000313" key="3">
    <source>
        <dbReference type="Proteomes" id="UP000243579"/>
    </source>
</evidence>
<accession>A0A1V9YMT8</accession>
<organism evidence="2 3">
    <name type="scientific">Achlya hypogyna</name>
    <name type="common">Oomycete</name>
    <name type="synonym">Protoachlya hypogyna</name>
    <dbReference type="NCBI Taxonomy" id="1202772"/>
    <lineage>
        <taxon>Eukaryota</taxon>
        <taxon>Sar</taxon>
        <taxon>Stramenopiles</taxon>
        <taxon>Oomycota</taxon>
        <taxon>Saprolegniomycetes</taxon>
        <taxon>Saprolegniales</taxon>
        <taxon>Achlyaceae</taxon>
        <taxon>Achlya</taxon>
    </lineage>
</organism>
<dbReference type="EMBL" id="JNBR01001471">
    <property type="protein sequence ID" value="OQR87022.1"/>
    <property type="molecule type" value="Genomic_DNA"/>
</dbReference>
<evidence type="ECO:0000313" key="2">
    <source>
        <dbReference type="EMBL" id="OQR87022.1"/>
    </source>
</evidence>
<dbReference type="OrthoDB" id="68713at2759"/>